<reference evidence="2 3" key="1">
    <citation type="submission" date="2019-05" db="EMBL/GenBank/DDBJ databases">
        <title>Another draft genome of Portunus trituberculatus and its Hox gene families provides insights of decapod evolution.</title>
        <authorList>
            <person name="Jeong J.-H."/>
            <person name="Song I."/>
            <person name="Kim S."/>
            <person name="Choi T."/>
            <person name="Kim D."/>
            <person name="Ryu S."/>
            <person name="Kim W."/>
        </authorList>
    </citation>
    <scope>NUCLEOTIDE SEQUENCE [LARGE SCALE GENOMIC DNA]</scope>
    <source>
        <tissue evidence="2">Muscle</tissue>
    </source>
</reference>
<dbReference type="AlphaFoldDB" id="A0A5B7KLK8"/>
<dbReference type="Proteomes" id="UP000324222">
    <property type="component" value="Unassembled WGS sequence"/>
</dbReference>
<dbReference type="EMBL" id="VSRR010150009">
    <property type="protein sequence ID" value="MPD06218.1"/>
    <property type="molecule type" value="Genomic_DNA"/>
</dbReference>
<evidence type="ECO:0000256" key="1">
    <source>
        <dbReference type="SAM" id="MobiDB-lite"/>
    </source>
</evidence>
<proteinExistence type="predicted"/>
<evidence type="ECO:0000313" key="3">
    <source>
        <dbReference type="Proteomes" id="UP000324222"/>
    </source>
</evidence>
<comment type="caution">
    <text evidence="2">The sequence shown here is derived from an EMBL/GenBank/DDBJ whole genome shotgun (WGS) entry which is preliminary data.</text>
</comment>
<name>A0A5B7KLK8_PORTR</name>
<protein>
    <submittedName>
        <fullName evidence="2">Uncharacterized protein</fullName>
    </submittedName>
</protein>
<keyword evidence="3" id="KW-1185">Reference proteome</keyword>
<evidence type="ECO:0000313" key="2">
    <source>
        <dbReference type="EMBL" id="MPD06218.1"/>
    </source>
</evidence>
<accession>A0A5B7KLK8</accession>
<feature type="region of interest" description="Disordered" evidence="1">
    <location>
        <begin position="1"/>
        <end position="30"/>
    </location>
</feature>
<organism evidence="2 3">
    <name type="scientific">Portunus trituberculatus</name>
    <name type="common">Swimming crab</name>
    <name type="synonym">Neptunus trituberculatus</name>
    <dbReference type="NCBI Taxonomy" id="210409"/>
    <lineage>
        <taxon>Eukaryota</taxon>
        <taxon>Metazoa</taxon>
        <taxon>Ecdysozoa</taxon>
        <taxon>Arthropoda</taxon>
        <taxon>Crustacea</taxon>
        <taxon>Multicrustacea</taxon>
        <taxon>Malacostraca</taxon>
        <taxon>Eumalacostraca</taxon>
        <taxon>Eucarida</taxon>
        <taxon>Decapoda</taxon>
        <taxon>Pleocyemata</taxon>
        <taxon>Brachyura</taxon>
        <taxon>Eubrachyura</taxon>
        <taxon>Portunoidea</taxon>
        <taxon>Portunidae</taxon>
        <taxon>Portuninae</taxon>
        <taxon>Portunus</taxon>
    </lineage>
</organism>
<gene>
    <name evidence="2" type="ORF">E2C01_102015</name>
</gene>
<sequence length="67" mass="7331">MREVGNKGHNKTRFGAPDEGFPRHPSRRHGRGHRVVLNEFAIFPSPLIAVFGTVTLAGECYAEEGGV</sequence>